<gene>
    <name evidence="22" type="ORF">JR316_005165</name>
</gene>
<evidence type="ECO:0000256" key="1">
    <source>
        <dbReference type="ARBA" id="ARBA00001936"/>
    </source>
</evidence>
<feature type="transmembrane region" description="Helical" evidence="19">
    <location>
        <begin position="101"/>
        <end position="123"/>
    </location>
</feature>
<dbReference type="SUPFAM" id="SSF81606">
    <property type="entry name" value="PP2C-like"/>
    <property type="match status" value="1"/>
</dbReference>
<keyword evidence="11 17" id="KW-0904">Protein phosphatase</keyword>
<evidence type="ECO:0000256" key="6">
    <source>
        <dbReference type="ARBA" id="ARBA00013081"/>
    </source>
</evidence>
<feature type="transmembrane region" description="Helical" evidence="19">
    <location>
        <begin position="202"/>
        <end position="223"/>
    </location>
</feature>
<comment type="caution">
    <text evidence="22">The sequence shown here is derived from an EMBL/GenBank/DDBJ whole genome shotgun (WGS) entry which is preliminary data.</text>
</comment>
<comment type="subcellular location">
    <subcellularLocation>
        <location evidence="3">Membrane</location>
        <topology evidence="3">Multi-pass membrane protein</topology>
    </subcellularLocation>
</comment>
<keyword evidence="12 19" id="KW-1133">Transmembrane helix</keyword>
<keyword evidence="7" id="KW-0813">Transport</keyword>
<feature type="region of interest" description="Disordered" evidence="18">
    <location>
        <begin position="984"/>
        <end position="1055"/>
    </location>
</feature>
<proteinExistence type="inferred from homology"/>
<dbReference type="AlphaFoldDB" id="A0A8H7Y4G0"/>
<feature type="transmembrane region" description="Helical" evidence="19">
    <location>
        <begin position="1061"/>
        <end position="1080"/>
    </location>
</feature>
<dbReference type="NCBIfam" id="TIGR00879">
    <property type="entry name" value="SP"/>
    <property type="match status" value="1"/>
</dbReference>
<dbReference type="GO" id="GO:0005351">
    <property type="term" value="F:carbohydrate:proton symporter activity"/>
    <property type="evidence" value="ECO:0007669"/>
    <property type="project" value="TreeGrafter"/>
</dbReference>
<dbReference type="PROSITE" id="PS51746">
    <property type="entry name" value="PPM_2"/>
    <property type="match status" value="1"/>
</dbReference>
<feature type="compositionally biased region" description="Acidic residues" evidence="18">
    <location>
        <begin position="991"/>
        <end position="1002"/>
    </location>
</feature>
<feature type="transmembrane region" description="Helical" evidence="19">
    <location>
        <begin position="143"/>
        <end position="162"/>
    </location>
</feature>
<evidence type="ECO:0000256" key="15">
    <source>
        <dbReference type="ARBA" id="ARBA00048832"/>
    </source>
</evidence>
<feature type="transmembrane region" description="Helical" evidence="19">
    <location>
        <begin position="325"/>
        <end position="348"/>
    </location>
</feature>
<organism evidence="22">
    <name type="scientific">Psilocybe cubensis</name>
    <name type="common">Psychedelic mushroom</name>
    <name type="synonym">Stropharia cubensis</name>
    <dbReference type="NCBI Taxonomy" id="181762"/>
    <lineage>
        <taxon>Eukaryota</taxon>
        <taxon>Fungi</taxon>
        <taxon>Dikarya</taxon>
        <taxon>Basidiomycota</taxon>
        <taxon>Agaricomycotina</taxon>
        <taxon>Agaricomycetes</taxon>
        <taxon>Agaricomycetidae</taxon>
        <taxon>Agaricales</taxon>
        <taxon>Agaricineae</taxon>
        <taxon>Strophariaceae</taxon>
        <taxon>Psilocybe</taxon>
    </lineage>
</organism>
<evidence type="ECO:0000259" key="20">
    <source>
        <dbReference type="PROSITE" id="PS50850"/>
    </source>
</evidence>
<dbReference type="PROSITE" id="PS00216">
    <property type="entry name" value="SUGAR_TRANSPORT_1"/>
    <property type="match status" value="1"/>
</dbReference>
<feature type="transmembrane region" description="Helical" evidence="19">
    <location>
        <begin position="485"/>
        <end position="504"/>
    </location>
</feature>
<accession>A0A8H7Y4G0</accession>
<feature type="transmembrane region" description="Helical" evidence="19">
    <location>
        <begin position="455"/>
        <end position="478"/>
    </location>
</feature>
<evidence type="ECO:0000256" key="17">
    <source>
        <dbReference type="RuleBase" id="RU003465"/>
    </source>
</evidence>
<evidence type="ECO:0000256" key="19">
    <source>
        <dbReference type="SAM" id="Phobius"/>
    </source>
</evidence>
<evidence type="ECO:0000256" key="9">
    <source>
        <dbReference type="ARBA" id="ARBA00022723"/>
    </source>
</evidence>
<name>A0A8H7Y4G0_PSICU</name>
<dbReference type="Pfam" id="PF00481">
    <property type="entry name" value="PP2C"/>
    <property type="match status" value="1"/>
</dbReference>
<evidence type="ECO:0000259" key="21">
    <source>
        <dbReference type="PROSITE" id="PS51746"/>
    </source>
</evidence>
<keyword evidence="14" id="KW-0464">Manganese</keyword>
<dbReference type="GO" id="GO:0004722">
    <property type="term" value="F:protein serine/threonine phosphatase activity"/>
    <property type="evidence" value="ECO:0007669"/>
    <property type="project" value="UniProtKB-EC"/>
</dbReference>
<dbReference type="Gene3D" id="3.60.40.10">
    <property type="entry name" value="PPM-type phosphatase domain"/>
    <property type="match status" value="1"/>
</dbReference>
<evidence type="ECO:0000256" key="18">
    <source>
        <dbReference type="SAM" id="MobiDB-lite"/>
    </source>
</evidence>
<feature type="domain" description="PPM-type phosphatase" evidence="21">
    <location>
        <begin position="617"/>
        <end position="884"/>
    </location>
</feature>
<dbReference type="SUPFAM" id="SSF103473">
    <property type="entry name" value="MFS general substrate transporter"/>
    <property type="match status" value="1"/>
</dbReference>
<feature type="transmembrane region" description="Helical" evidence="19">
    <location>
        <begin position="235"/>
        <end position="253"/>
    </location>
</feature>
<comment type="cofactor">
    <cofactor evidence="2">
        <name>Mg(2+)</name>
        <dbReference type="ChEBI" id="CHEBI:18420"/>
    </cofactor>
</comment>
<evidence type="ECO:0000256" key="3">
    <source>
        <dbReference type="ARBA" id="ARBA00004141"/>
    </source>
</evidence>
<keyword evidence="8 19" id="KW-0812">Transmembrane</keyword>
<dbReference type="InterPro" id="IPR003663">
    <property type="entry name" value="Sugar/inositol_transpt"/>
</dbReference>
<dbReference type="InterPro" id="IPR005829">
    <property type="entry name" value="Sugar_transporter_CS"/>
</dbReference>
<dbReference type="InterPro" id="IPR036259">
    <property type="entry name" value="MFS_trans_sf"/>
</dbReference>
<dbReference type="SMART" id="SM00332">
    <property type="entry name" value="PP2Cc"/>
    <property type="match status" value="1"/>
</dbReference>
<evidence type="ECO:0000256" key="14">
    <source>
        <dbReference type="ARBA" id="ARBA00023211"/>
    </source>
</evidence>
<dbReference type="InterPro" id="IPR001932">
    <property type="entry name" value="PPM-type_phosphatase-like_dom"/>
</dbReference>
<sequence>MGTHSPTHSSIDKDLDAKNEIEHIDSHDEKQRRKPILPQTPMEKQMALQEALKVDPGVSRFSWAAIQMYLVTLVVCCCSGDSGFDGTVMGGINSMVQYQKYFGLNGVGSKTSIVFGIFTVYVLVSVSGTIPASYFPDRFGRRFSMFFGNAVLVVGAVITANAKDKGMFLGGRFLTGLGSSCAGASAKSYLAEMAPAHSRGAYLGFLNSFYYVGQMTATGMMVATGKFNSEMSWRLPLYIQLVPGALNVIFVFLCPESPRWLYSIGKTEQARKILARFHSSTNDPNSPLVDLEMREIEEKIQIDGADKTWWDFRPLFTTRAERYKAYMVILIGQLSGNGLITYFLPILLKDAGITSQNKQLTLNFVNSVTSYIGALTGSAVVDRFGRRKVLLLATSIMVAILATVTGLLSDFGSAARANAGITFIYLFMVVFSFGWTPMQALYPAEVLSYQVRAKGLAFLGIVAQVATLINTFGLPVALQKLGWKVYLIFLIWDVFEVIVIYFFVVETKGFTLEEINEVFEDDSPRKYSERLQREMRESRKREQGMSILAAFRVHHAPHDLPHSFLTPPLPSALRLSPETCIYHSIRLPSHPISAMGQTLSSPATKKTTETGSNKRFFYAISDMQGWRVTMEDAHAAVLDLDGTGDNSNTFFAVYDGHGGSTVAKFAGQNVHKRLVSEETYKEKQYDVALKKAFLGTDEDLLANPAHTRDPSGCTAVAALITSDNKLYVANAGDSRSVISIKGEVKPLSFDHKPTSDTERARISGAGGYIEYGRVNGNLALSRALGDFEFKKNYSLGPEAQIITADPDVTCHEITDEDEFLVLACDGIWDCLSSQQVVDFIRYQVSEDKELEDICSDIFDHCLAPDTTSGAGIGCDNMTILIVAITHGRTKEEWYEWVKKRVQTKYGYDTPSKPPQLYSPSRLLSFRARQEAIEAREHMRSQNKTPEETFESEDFLRRYGLTVTTFSPSGGISYRPGAGIISDSGQLMFGSSDDDEDSSDDEREMPGGQSFFTETLGLGRAESPDPTKNLKAQLDEYEKDIQGESETDIDAKPAEGQQSSGYWLFFSSSSIAIILLSSWYFRR</sequence>
<evidence type="ECO:0000256" key="12">
    <source>
        <dbReference type="ARBA" id="ARBA00022989"/>
    </source>
</evidence>
<evidence type="ECO:0000313" key="22">
    <source>
        <dbReference type="EMBL" id="KAG5170774.1"/>
    </source>
</evidence>
<dbReference type="EC" id="3.1.3.16" evidence="6"/>
<protein>
    <recommendedName>
        <fullName evidence="6">protein-serine/threonine phosphatase</fullName>
        <ecNumber evidence="6">3.1.3.16</ecNumber>
    </recommendedName>
</protein>
<keyword evidence="10 17" id="KW-0378">Hydrolase</keyword>
<dbReference type="PANTHER" id="PTHR48022:SF79">
    <property type="entry name" value="LACTOSE PERMEASE, PUTATIVE (AFU_ORTHOLOGUE AFUA_6G01860)-RELATED"/>
    <property type="match status" value="1"/>
</dbReference>
<keyword evidence="9" id="KW-0479">Metal-binding</keyword>
<evidence type="ECO:0000256" key="7">
    <source>
        <dbReference type="ARBA" id="ARBA00022448"/>
    </source>
</evidence>
<evidence type="ECO:0000256" key="5">
    <source>
        <dbReference type="ARBA" id="ARBA00010992"/>
    </source>
</evidence>
<dbReference type="Pfam" id="PF00083">
    <property type="entry name" value="Sugar_tr"/>
    <property type="match status" value="1"/>
</dbReference>
<evidence type="ECO:0000256" key="10">
    <source>
        <dbReference type="ARBA" id="ARBA00022801"/>
    </source>
</evidence>
<dbReference type="GO" id="GO:0046872">
    <property type="term" value="F:metal ion binding"/>
    <property type="evidence" value="ECO:0007669"/>
    <property type="project" value="UniProtKB-KW"/>
</dbReference>
<dbReference type="PROSITE" id="PS01032">
    <property type="entry name" value="PPM_1"/>
    <property type="match status" value="1"/>
</dbReference>
<feature type="transmembrane region" description="Helical" evidence="19">
    <location>
        <begin position="389"/>
        <end position="408"/>
    </location>
</feature>
<comment type="similarity">
    <text evidence="4 17">Belongs to the PP2C family.</text>
</comment>
<evidence type="ECO:0000256" key="13">
    <source>
        <dbReference type="ARBA" id="ARBA00023136"/>
    </source>
</evidence>
<evidence type="ECO:0000256" key="2">
    <source>
        <dbReference type="ARBA" id="ARBA00001946"/>
    </source>
</evidence>
<feature type="transmembrane region" description="Helical" evidence="19">
    <location>
        <begin position="415"/>
        <end position="435"/>
    </location>
</feature>
<feature type="compositionally biased region" description="Basic and acidic residues" evidence="18">
    <location>
        <begin position="1032"/>
        <end position="1041"/>
    </location>
</feature>
<evidence type="ECO:0000256" key="16">
    <source>
        <dbReference type="ARBA" id="ARBA00049119"/>
    </source>
</evidence>
<comment type="catalytic activity">
    <reaction evidence="15">
        <text>O-phospho-L-threonyl-[protein] + H2O = L-threonyl-[protein] + phosphate</text>
        <dbReference type="Rhea" id="RHEA:47004"/>
        <dbReference type="Rhea" id="RHEA-COMP:11060"/>
        <dbReference type="Rhea" id="RHEA-COMP:11605"/>
        <dbReference type="ChEBI" id="CHEBI:15377"/>
        <dbReference type="ChEBI" id="CHEBI:30013"/>
        <dbReference type="ChEBI" id="CHEBI:43474"/>
        <dbReference type="ChEBI" id="CHEBI:61977"/>
        <dbReference type="EC" id="3.1.3.16"/>
    </reaction>
    <physiologicalReaction direction="left-to-right" evidence="15">
        <dbReference type="Rhea" id="RHEA:47005"/>
    </physiologicalReaction>
</comment>
<dbReference type="Gene3D" id="1.20.1250.20">
    <property type="entry name" value="MFS general substrate transporter like domains"/>
    <property type="match status" value="1"/>
</dbReference>
<dbReference type="GO" id="GO:0016020">
    <property type="term" value="C:membrane"/>
    <property type="evidence" value="ECO:0007669"/>
    <property type="project" value="UniProtKB-SubCell"/>
</dbReference>
<evidence type="ECO:0000256" key="4">
    <source>
        <dbReference type="ARBA" id="ARBA00006702"/>
    </source>
</evidence>
<dbReference type="InterPro" id="IPR005828">
    <property type="entry name" value="MFS_sugar_transport-like"/>
</dbReference>
<dbReference type="PANTHER" id="PTHR48022">
    <property type="entry name" value="PLASTIDIC GLUCOSE TRANSPORTER 4"/>
    <property type="match status" value="1"/>
</dbReference>
<dbReference type="PROSITE" id="PS50850">
    <property type="entry name" value="MFS"/>
    <property type="match status" value="1"/>
</dbReference>
<dbReference type="InterPro" id="IPR036457">
    <property type="entry name" value="PPM-type-like_dom_sf"/>
</dbReference>
<comment type="similarity">
    <text evidence="5">Belongs to the major facilitator superfamily. Sugar transporter (TC 2.A.1.1) family.</text>
</comment>
<dbReference type="InterPro" id="IPR020846">
    <property type="entry name" value="MFS_dom"/>
</dbReference>
<feature type="transmembrane region" description="Helical" evidence="19">
    <location>
        <begin position="61"/>
        <end position="80"/>
    </location>
</feature>
<dbReference type="FunFam" id="3.60.40.10:FF:000016">
    <property type="entry name" value="Protein phosphatase 2C"/>
    <property type="match status" value="1"/>
</dbReference>
<dbReference type="EMBL" id="JAFIQS010000004">
    <property type="protein sequence ID" value="KAG5170774.1"/>
    <property type="molecule type" value="Genomic_DNA"/>
</dbReference>
<reference evidence="22" key="1">
    <citation type="submission" date="2021-02" db="EMBL/GenBank/DDBJ databases">
        <title>Psilocybe cubensis genome.</title>
        <authorList>
            <person name="Mckernan K.J."/>
            <person name="Crawford S."/>
            <person name="Trippe A."/>
            <person name="Kane L.T."/>
            <person name="Mclaughlin S."/>
        </authorList>
    </citation>
    <scope>NUCLEOTIDE SEQUENCE [LARGE SCALE GENOMIC DNA]</scope>
    <source>
        <strain evidence="22">MGC-MH-2018</strain>
    </source>
</reference>
<dbReference type="InterPro" id="IPR000222">
    <property type="entry name" value="PP2C_BS"/>
</dbReference>
<dbReference type="FunFam" id="1.20.1250.20:FF:000134">
    <property type="entry name" value="MFS sugar transporter protein"/>
    <property type="match status" value="1"/>
</dbReference>
<evidence type="ECO:0000256" key="11">
    <source>
        <dbReference type="ARBA" id="ARBA00022912"/>
    </source>
</evidence>
<evidence type="ECO:0000256" key="8">
    <source>
        <dbReference type="ARBA" id="ARBA00022692"/>
    </source>
</evidence>
<comment type="cofactor">
    <cofactor evidence="1">
        <name>Mn(2+)</name>
        <dbReference type="ChEBI" id="CHEBI:29035"/>
    </cofactor>
</comment>
<comment type="catalytic activity">
    <reaction evidence="16">
        <text>myo-inositol(out) + H(+)(out) = myo-inositol(in) + H(+)(in)</text>
        <dbReference type="Rhea" id="RHEA:60364"/>
        <dbReference type="ChEBI" id="CHEBI:15378"/>
        <dbReference type="ChEBI" id="CHEBI:17268"/>
    </reaction>
</comment>
<dbReference type="CDD" id="cd00143">
    <property type="entry name" value="PP2Cc"/>
    <property type="match status" value="1"/>
</dbReference>
<dbReference type="InterPro" id="IPR050360">
    <property type="entry name" value="MFS_Sugar_Transporters"/>
</dbReference>
<keyword evidence="13 19" id="KW-0472">Membrane</keyword>
<feature type="domain" description="Major facilitator superfamily (MFS) profile" evidence="20">
    <location>
        <begin position="71"/>
        <end position="508"/>
    </location>
</feature>